<reference evidence="1 2" key="1">
    <citation type="journal article" date="2023" name="Life. Sci Alliance">
        <title>Evolutionary insights into 3D genome organization and epigenetic landscape of Vigna mungo.</title>
        <authorList>
            <person name="Junaid A."/>
            <person name="Singh B."/>
            <person name="Bhatia S."/>
        </authorList>
    </citation>
    <scope>NUCLEOTIDE SEQUENCE [LARGE SCALE GENOMIC DNA]</scope>
    <source>
        <strain evidence="1">Urdbean</strain>
    </source>
</reference>
<accession>A0AAQ3REG5</accession>
<gene>
    <name evidence="1" type="ORF">V8G54_036440</name>
</gene>
<evidence type="ECO:0000313" key="2">
    <source>
        <dbReference type="Proteomes" id="UP001374535"/>
    </source>
</evidence>
<dbReference type="Proteomes" id="UP001374535">
    <property type="component" value="Chromosome 11"/>
</dbReference>
<feature type="non-terminal residue" evidence="1">
    <location>
        <position position="108"/>
    </location>
</feature>
<dbReference type="AlphaFoldDB" id="A0AAQ3REG5"/>
<evidence type="ECO:0000313" key="1">
    <source>
        <dbReference type="EMBL" id="WVY90926.1"/>
    </source>
</evidence>
<sequence length="108" mass="11843">VLLGPHHLLLPPQLQHLAVRVRVFCQNKRWACRGSVLGHEPPRLVPHSTRVTQRLWAHGPGSPLWCLVRGAMQTPASVSTTAVAAVFLSWCCLRGLFCAGMSGNRSND</sequence>
<organism evidence="1 2">
    <name type="scientific">Vigna mungo</name>
    <name type="common">Black gram</name>
    <name type="synonym">Phaseolus mungo</name>
    <dbReference type="NCBI Taxonomy" id="3915"/>
    <lineage>
        <taxon>Eukaryota</taxon>
        <taxon>Viridiplantae</taxon>
        <taxon>Streptophyta</taxon>
        <taxon>Embryophyta</taxon>
        <taxon>Tracheophyta</taxon>
        <taxon>Spermatophyta</taxon>
        <taxon>Magnoliopsida</taxon>
        <taxon>eudicotyledons</taxon>
        <taxon>Gunneridae</taxon>
        <taxon>Pentapetalae</taxon>
        <taxon>rosids</taxon>
        <taxon>fabids</taxon>
        <taxon>Fabales</taxon>
        <taxon>Fabaceae</taxon>
        <taxon>Papilionoideae</taxon>
        <taxon>50 kb inversion clade</taxon>
        <taxon>NPAAA clade</taxon>
        <taxon>indigoferoid/millettioid clade</taxon>
        <taxon>Phaseoleae</taxon>
        <taxon>Vigna</taxon>
    </lineage>
</organism>
<keyword evidence="2" id="KW-1185">Reference proteome</keyword>
<dbReference type="EMBL" id="CP144690">
    <property type="protein sequence ID" value="WVY90926.1"/>
    <property type="molecule type" value="Genomic_DNA"/>
</dbReference>
<feature type="non-terminal residue" evidence="1">
    <location>
        <position position="1"/>
    </location>
</feature>
<protein>
    <submittedName>
        <fullName evidence="1">Uncharacterized protein</fullName>
    </submittedName>
</protein>
<proteinExistence type="predicted"/>
<name>A0AAQ3REG5_VIGMU</name>